<evidence type="ECO:0000256" key="1">
    <source>
        <dbReference type="SAM" id="MobiDB-lite"/>
    </source>
</evidence>
<feature type="compositionally biased region" description="Low complexity" evidence="1">
    <location>
        <begin position="696"/>
        <end position="713"/>
    </location>
</feature>
<feature type="region of interest" description="Disordered" evidence="1">
    <location>
        <begin position="928"/>
        <end position="949"/>
    </location>
</feature>
<name>A0A835SSV0_CHLIN</name>
<keyword evidence="3" id="KW-1185">Reference proteome</keyword>
<dbReference type="PANTHER" id="PTHR33129:SF1">
    <property type="entry name" value="ATP-BINDING PROTEIN"/>
    <property type="match status" value="1"/>
</dbReference>
<dbReference type="InterPro" id="IPR052980">
    <property type="entry name" value="Crinkler_effector"/>
</dbReference>
<feature type="region of interest" description="Disordered" evidence="1">
    <location>
        <begin position="678"/>
        <end position="723"/>
    </location>
</feature>
<protein>
    <submittedName>
        <fullName evidence="2">Uncharacterized protein</fullName>
    </submittedName>
</protein>
<reference evidence="2" key="1">
    <citation type="journal article" date="2020" name="bioRxiv">
        <title>Comparative genomics of Chlamydomonas.</title>
        <authorList>
            <person name="Craig R.J."/>
            <person name="Hasan A.R."/>
            <person name="Ness R.W."/>
            <person name="Keightley P.D."/>
        </authorList>
    </citation>
    <scope>NUCLEOTIDE SEQUENCE</scope>
    <source>
        <strain evidence="2">SAG 7.73</strain>
    </source>
</reference>
<organism evidence="2 3">
    <name type="scientific">Chlamydomonas incerta</name>
    <dbReference type="NCBI Taxonomy" id="51695"/>
    <lineage>
        <taxon>Eukaryota</taxon>
        <taxon>Viridiplantae</taxon>
        <taxon>Chlorophyta</taxon>
        <taxon>core chlorophytes</taxon>
        <taxon>Chlorophyceae</taxon>
        <taxon>CS clade</taxon>
        <taxon>Chlamydomonadales</taxon>
        <taxon>Chlamydomonadaceae</taxon>
        <taxon>Chlamydomonas</taxon>
    </lineage>
</organism>
<feature type="compositionally biased region" description="Low complexity" evidence="1">
    <location>
        <begin position="930"/>
        <end position="949"/>
    </location>
</feature>
<evidence type="ECO:0000313" key="3">
    <source>
        <dbReference type="Proteomes" id="UP000650467"/>
    </source>
</evidence>
<dbReference type="EMBL" id="JAEHOC010000057">
    <property type="protein sequence ID" value="KAG2425271.1"/>
    <property type="molecule type" value="Genomic_DNA"/>
</dbReference>
<proteinExistence type="predicted"/>
<comment type="caution">
    <text evidence="2">The sequence shown here is derived from an EMBL/GenBank/DDBJ whole genome shotgun (WGS) entry which is preliminary data.</text>
</comment>
<dbReference type="PANTHER" id="PTHR33129">
    <property type="entry name" value="PROTEIN KINASE DOMAIN-CONTAINING PROTEIN-RELATED"/>
    <property type="match status" value="1"/>
</dbReference>
<gene>
    <name evidence="2" type="ORF">HXX76_013853</name>
</gene>
<sequence>MATEWDLRAFIFGLDDLDDAEKEQCFSILDGHGAPKKRKAFLALDLSELQTAGISQLSTRKVLRLAMAGAAAGGTEEGAPGAGLSVYTRLQLRQDAQNPDLFFFEPLRGDTSSLAAAAAAGPDVSHGFFLDPGGRLGAELQEWLHLAWRSHREGRPGIVPLFINGQVKTGKSFMLNEVLPAVANTYCHSRSQSGSGGRPHAHAGTALRQQLLPNFLHVDCLSFDRSAGAGGFLLELLLGLKRAAAPQQQLAAAASTPVPAPGCSSAGFMISAIQDFMWRLPRDRLNLLLLDEAQSFYLLEQPGAGSRGSGAGTQAAPSTLDLDAVRHMRRLLKELLLDSPSWVAWAVTGSSMATLWANIAATPTNGFALLSHHRRLNLSPKSPKDVLLVTWTQLQAQAAAAGTDPPLPADLVWRSPPQVAALVYLAREWSSSRGTASTADELVDQALVTKLIPEVLEDLRAVLQVLDEPAAQLLPVLHNLLDPLAGVDAATLPLPFKVLLASFATERDGRLHLDNPLLAQVLQAVTTDSGELVKSVKSARWISSVLFRELVVLGECCKDAQHFDSDEYAGLRLLLADMAVALEPLTPEELLLAGWFTQILNHRCNLHGAQSNFQRHNEAPAQQDAKVGVRWYHALLRNVLSHGALEEQRQALGAYPPPLAAFHSSGRISEVLTATYGVPLPGNSPATPPGSRRGRAAAPSAAATPPRAQLQPLQPRPAAPVRPGPLRHLLGRQRLLGRAAAAAAVQHQYIGCGDVEEDCEGLATLVAHTAGAFSGHVFEALMHHLLPKGGEFTVMPIYATPDHGDEEPLNLPSCGSKQIVKDAADILVDDLKEGVYYRPVQSNFPTVDSLLRVGDIVHLFQMTVSSRRKTVSVKALTELYGQLGLVGRQLDLRFYYVVPDTSQKDLKMRAPAQSEGTRFYFLKGGMKSRQQPQQAQPLQQQQQLQQALQ</sequence>
<dbReference type="Proteomes" id="UP000650467">
    <property type="component" value="Unassembled WGS sequence"/>
</dbReference>
<evidence type="ECO:0000313" key="2">
    <source>
        <dbReference type="EMBL" id="KAG2425271.1"/>
    </source>
</evidence>
<dbReference type="AlphaFoldDB" id="A0A835SSV0"/>
<feature type="compositionally biased region" description="Pro residues" evidence="1">
    <location>
        <begin position="714"/>
        <end position="723"/>
    </location>
</feature>
<accession>A0A835SSV0</accession>